<dbReference type="InterPro" id="IPR001611">
    <property type="entry name" value="Leu-rich_rpt"/>
</dbReference>
<dbReference type="SMART" id="SM00369">
    <property type="entry name" value="LRR_TYP"/>
    <property type="match status" value="4"/>
</dbReference>
<feature type="transmembrane region" description="Helical" evidence="3">
    <location>
        <begin position="6"/>
        <end position="25"/>
    </location>
</feature>
<gene>
    <name evidence="5" type="ORF">LCGC14_1603300</name>
</gene>
<reference evidence="5" key="1">
    <citation type="journal article" date="2015" name="Nature">
        <title>Complex archaea that bridge the gap between prokaryotes and eukaryotes.</title>
        <authorList>
            <person name="Spang A."/>
            <person name="Saw J.H."/>
            <person name="Jorgensen S.L."/>
            <person name="Zaremba-Niedzwiedzka K."/>
            <person name="Martijn J."/>
            <person name="Lind A.E."/>
            <person name="van Eijk R."/>
            <person name="Schleper C."/>
            <person name="Guy L."/>
            <person name="Ettema T.J."/>
        </authorList>
    </citation>
    <scope>NUCLEOTIDE SEQUENCE</scope>
</reference>
<protein>
    <recommendedName>
        <fullName evidence="4">Disease resistance R13L4/SHOC-2-like LRR domain-containing protein</fullName>
    </recommendedName>
</protein>
<keyword evidence="3" id="KW-0812">Transmembrane</keyword>
<dbReference type="EMBL" id="LAZR01012888">
    <property type="protein sequence ID" value="KKM24617.1"/>
    <property type="molecule type" value="Genomic_DNA"/>
</dbReference>
<evidence type="ECO:0000313" key="5">
    <source>
        <dbReference type="EMBL" id="KKM24617.1"/>
    </source>
</evidence>
<accession>A0A0F9IAX0</accession>
<keyword evidence="2" id="KW-0677">Repeat</keyword>
<name>A0A0F9IAX0_9ZZZZ</name>
<dbReference type="AlphaFoldDB" id="A0A0F9IAX0"/>
<organism evidence="5">
    <name type="scientific">marine sediment metagenome</name>
    <dbReference type="NCBI Taxonomy" id="412755"/>
    <lineage>
        <taxon>unclassified sequences</taxon>
        <taxon>metagenomes</taxon>
        <taxon>ecological metagenomes</taxon>
    </lineage>
</organism>
<evidence type="ECO:0000256" key="1">
    <source>
        <dbReference type="ARBA" id="ARBA00022614"/>
    </source>
</evidence>
<dbReference type="PANTHER" id="PTHR48051">
    <property type="match status" value="1"/>
</dbReference>
<dbReference type="Pfam" id="PF23598">
    <property type="entry name" value="LRR_14"/>
    <property type="match status" value="1"/>
</dbReference>
<keyword evidence="1" id="KW-0433">Leucine-rich repeat</keyword>
<proteinExistence type="predicted"/>
<dbReference type="SUPFAM" id="SSF52058">
    <property type="entry name" value="L domain-like"/>
    <property type="match status" value="1"/>
</dbReference>
<dbReference type="PANTHER" id="PTHR48051:SF36">
    <property type="entry name" value="CASPASE FAMILY P20 DOMAIN-CONTAINING PROTEIN"/>
    <property type="match status" value="1"/>
</dbReference>
<keyword evidence="3" id="KW-1133">Transmembrane helix</keyword>
<dbReference type="InterPro" id="IPR032675">
    <property type="entry name" value="LRR_dom_sf"/>
</dbReference>
<dbReference type="InterPro" id="IPR003591">
    <property type="entry name" value="Leu-rich_rpt_typical-subtyp"/>
</dbReference>
<dbReference type="GO" id="GO:0005737">
    <property type="term" value="C:cytoplasm"/>
    <property type="evidence" value="ECO:0007669"/>
    <property type="project" value="TreeGrafter"/>
</dbReference>
<keyword evidence="3" id="KW-0472">Membrane</keyword>
<dbReference type="InterPro" id="IPR050216">
    <property type="entry name" value="LRR_domain-containing"/>
</dbReference>
<dbReference type="InterPro" id="IPR055414">
    <property type="entry name" value="LRR_R13L4/SHOC2-like"/>
</dbReference>
<sequence length="351" mass="40173">MKLVKWLIDFATCYMFAFILMIPILNVEILREIINDIDVETEFWAHCSNLQVWAENNYNTRLLHSNLSFPLLKKLTEEGDLIARRRFKEEIGNRYFTGVESVQIYLEEEGYLEFLSKEEIRSFVNSGGDVIGELETILGIDLEITTLNEGFFRILVKKGEIVGLDLSHLNLKKLPDCIQKLKYLEIFNLVGNQLDKVPAWIGKLTTLKKLSLVNNEIRSLPESIGKLTSLEILNLSQNELGALPEAIGDILSLKELYMYSNKLKELPESIGKLRFLKTILVGENLLNYLPESIGNLDKLQILNIGGNPIEILPATICELLTLKNLEVRETHIKKGNKILETLRKKKVEIYI</sequence>
<evidence type="ECO:0000256" key="3">
    <source>
        <dbReference type="SAM" id="Phobius"/>
    </source>
</evidence>
<comment type="caution">
    <text evidence="5">The sequence shown here is derived from an EMBL/GenBank/DDBJ whole genome shotgun (WGS) entry which is preliminary data.</text>
</comment>
<dbReference type="SMART" id="SM00364">
    <property type="entry name" value="LRR_BAC"/>
    <property type="match status" value="5"/>
</dbReference>
<dbReference type="Pfam" id="PF00560">
    <property type="entry name" value="LRR_1"/>
    <property type="match status" value="1"/>
</dbReference>
<dbReference type="Gene3D" id="3.80.10.10">
    <property type="entry name" value="Ribonuclease Inhibitor"/>
    <property type="match status" value="1"/>
</dbReference>
<feature type="domain" description="Disease resistance R13L4/SHOC-2-like LRR" evidence="4">
    <location>
        <begin position="201"/>
        <end position="278"/>
    </location>
</feature>
<dbReference type="PROSITE" id="PS51450">
    <property type="entry name" value="LRR"/>
    <property type="match status" value="1"/>
</dbReference>
<evidence type="ECO:0000256" key="2">
    <source>
        <dbReference type="ARBA" id="ARBA00022737"/>
    </source>
</evidence>
<evidence type="ECO:0000259" key="4">
    <source>
        <dbReference type="Pfam" id="PF23598"/>
    </source>
</evidence>